<dbReference type="GO" id="GO:0009307">
    <property type="term" value="P:DNA restriction-modification system"/>
    <property type="evidence" value="ECO:0007669"/>
    <property type="project" value="UniProtKB-KW"/>
</dbReference>
<evidence type="ECO:0000256" key="1">
    <source>
        <dbReference type="ARBA" id="ARBA00022747"/>
    </source>
</evidence>
<evidence type="ECO:0000313" key="4">
    <source>
        <dbReference type="Proteomes" id="UP000244338"/>
    </source>
</evidence>
<dbReference type="Proteomes" id="UP000244338">
    <property type="component" value="Unassembled WGS sequence"/>
</dbReference>
<dbReference type="AlphaFoldDB" id="A0A2R6XYD5"/>
<reference evidence="4" key="1">
    <citation type="journal article" date="2018" name="Sci. Rep.">
        <title>Lignite coal burning seam in the remote Altai Mountains harbors a hydrogen-driven thermophilic microbial community.</title>
        <authorList>
            <person name="Kadnikov V.V."/>
            <person name="Mardanov A.V."/>
            <person name="Ivasenko D.A."/>
            <person name="Antsiferov D.V."/>
            <person name="Beletsky A.V."/>
            <person name="Karnachuk O.V."/>
            <person name="Ravin N.V."/>
        </authorList>
    </citation>
    <scope>NUCLEOTIDE SEQUENCE [LARGE SCALE GENOMIC DNA]</scope>
</reference>
<protein>
    <recommendedName>
        <fullName evidence="5">Type I restriction-modification system, specificity subunit S</fullName>
    </recommendedName>
</protein>
<sequence length="41" mass="4736">MTHLETVQERIRAHMAAQAETDEELKLLEQAILDKAFRGEL</sequence>
<dbReference type="Gene3D" id="3.90.220.20">
    <property type="entry name" value="DNA methylase specificity domains"/>
    <property type="match status" value="2"/>
</dbReference>
<gene>
    <name evidence="3" type="ORF">BSOLF_2139</name>
</gene>
<accession>A0A2R6XYD5</accession>
<dbReference type="GO" id="GO:0003677">
    <property type="term" value="F:DNA binding"/>
    <property type="evidence" value="ECO:0007669"/>
    <property type="project" value="UniProtKB-KW"/>
</dbReference>
<name>A0A2R6XYD5_9BACL</name>
<comment type="caution">
    <text evidence="3">The sequence shown here is derived from an EMBL/GenBank/DDBJ whole genome shotgun (WGS) entry which is preliminary data.</text>
</comment>
<keyword evidence="2" id="KW-0238">DNA-binding</keyword>
<proteinExistence type="predicted"/>
<evidence type="ECO:0008006" key="5">
    <source>
        <dbReference type="Google" id="ProtNLM"/>
    </source>
</evidence>
<dbReference type="EMBL" id="PEBX01000120">
    <property type="protein sequence ID" value="PTQ55412.1"/>
    <property type="molecule type" value="Genomic_DNA"/>
</dbReference>
<organism evidence="3 4">
    <name type="scientific">Candidatus Carbonibacillus altaicus</name>
    <dbReference type="NCBI Taxonomy" id="2163959"/>
    <lineage>
        <taxon>Bacteria</taxon>
        <taxon>Bacillati</taxon>
        <taxon>Bacillota</taxon>
        <taxon>Bacilli</taxon>
        <taxon>Bacillales</taxon>
        <taxon>Candidatus Carbonibacillus</taxon>
    </lineage>
</organism>
<evidence type="ECO:0000313" key="3">
    <source>
        <dbReference type="EMBL" id="PTQ55412.1"/>
    </source>
</evidence>
<dbReference type="InterPro" id="IPR044946">
    <property type="entry name" value="Restrct_endonuc_typeI_TRD_sf"/>
</dbReference>
<evidence type="ECO:0000256" key="2">
    <source>
        <dbReference type="ARBA" id="ARBA00023125"/>
    </source>
</evidence>
<keyword evidence="1" id="KW-0680">Restriction system</keyword>